<accession>A0A3E0VWC3</accession>
<gene>
    <name evidence="1" type="ORF">B7R22_13480</name>
</gene>
<dbReference type="EMBL" id="NBXB01000034">
    <property type="protein sequence ID" value="RFA13658.1"/>
    <property type="molecule type" value="Genomic_DNA"/>
</dbReference>
<dbReference type="Proteomes" id="UP000256541">
    <property type="component" value="Unassembled WGS sequence"/>
</dbReference>
<proteinExistence type="predicted"/>
<dbReference type="AlphaFoldDB" id="A0A3E0VWC3"/>
<comment type="caution">
    <text evidence="1">The sequence shown here is derived from an EMBL/GenBank/DDBJ whole genome shotgun (WGS) entry which is preliminary data.</text>
</comment>
<reference evidence="1 2" key="1">
    <citation type="submission" date="2017-04" db="EMBL/GenBank/DDBJ databases">
        <title>Comparative genome analysis of Subtercola boreus.</title>
        <authorList>
            <person name="Cho Y.-J."/>
            <person name="Cho A."/>
            <person name="Kim O.-S."/>
            <person name="Lee J.-I."/>
        </authorList>
    </citation>
    <scope>NUCLEOTIDE SEQUENCE [LARGE SCALE GENOMIC DNA]</scope>
    <source>
        <strain evidence="1 2">P27479</strain>
    </source>
</reference>
<evidence type="ECO:0000313" key="1">
    <source>
        <dbReference type="EMBL" id="RFA13658.1"/>
    </source>
</evidence>
<organism evidence="1 2">
    <name type="scientific">Subtercola boreus</name>
    <dbReference type="NCBI Taxonomy" id="120213"/>
    <lineage>
        <taxon>Bacteria</taxon>
        <taxon>Bacillati</taxon>
        <taxon>Actinomycetota</taxon>
        <taxon>Actinomycetes</taxon>
        <taxon>Micrococcales</taxon>
        <taxon>Microbacteriaceae</taxon>
        <taxon>Subtercola</taxon>
    </lineage>
</organism>
<sequence length="67" mass="7042">MNAIPLAEATSLANTVTSQPRFIVADTSIPHRFPLDADALTSLVSSAQAAGYRAVDVSDGVTLLTRR</sequence>
<evidence type="ECO:0000313" key="2">
    <source>
        <dbReference type="Proteomes" id="UP000256541"/>
    </source>
</evidence>
<name>A0A3E0VWC3_9MICO</name>
<protein>
    <submittedName>
        <fullName evidence="1">Uncharacterized protein</fullName>
    </submittedName>
</protein>